<dbReference type="CDD" id="cd00609">
    <property type="entry name" value="AAT_like"/>
    <property type="match status" value="1"/>
</dbReference>
<dbReference type="Gene3D" id="3.40.640.10">
    <property type="entry name" value="Type I PLP-dependent aspartate aminotransferase-like (Major domain)"/>
    <property type="match status" value="1"/>
</dbReference>
<dbReference type="Gene3D" id="3.90.1150.10">
    <property type="entry name" value="Aspartate Aminotransferase, domain 1"/>
    <property type="match status" value="1"/>
</dbReference>
<proteinExistence type="predicted"/>
<keyword evidence="4" id="KW-1185">Reference proteome</keyword>
<dbReference type="PANTHER" id="PTHR43510">
    <property type="entry name" value="AMINOTRANSFERASE FUNCTION, HYPOTHETICAL (EUROFUNG)"/>
    <property type="match status" value="1"/>
</dbReference>
<name>A0ABD5PXH7_9EURY</name>
<evidence type="ECO:0000313" key="3">
    <source>
        <dbReference type="EMBL" id="MFC4822940.1"/>
    </source>
</evidence>
<dbReference type="InterPro" id="IPR015422">
    <property type="entry name" value="PyrdxlP-dep_Trfase_small"/>
</dbReference>
<keyword evidence="3" id="KW-0032">Aminotransferase</keyword>
<evidence type="ECO:0000313" key="4">
    <source>
        <dbReference type="Proteomes" id="UP001595945"/>
    </source>
</evidence>
<evidence type="ECO:0000256" key="1">
    <source>
        <dbReference type="SAM" id="MobiDB-lite"/>
    </source>
</evidence>
<organism evidence="3 4">
    <name type="scientific">Halorussus aquaticus</name>
    <dbReference type="NCBI Taxonomy" id="2953748"/>
    <lineage>
        <taxon>Archaea</taxon>
        <taxon>Methanobacteriati</taxon>
        <taxon>Methanobacteriota</taxon>
        <taxon>Stenosarchaea group</taxon>
        <taxon>Halobacteria</taxon>
        <taxon>Halobacteriales</taxon>
        <taxon>Haladaptataceae</taxon>
        <taxon>Halorussus</taxon>
    </lineage>
</organism>
<dbReference type="PANTHER" id="PTHR43510:SF1">
    <property type="entry name" value="AMINOTRANSFERASE FUNCTION, HYPOTHETICAL (EUROFUNG)"/>
    <property type="match status" value="1"/>
</dbReference>
<feature type="domain" description="Aminotransferase class I/classII large" evidence="2">
    <location>
        <begin position="50"/>
        <end position="379"/>
    </location>
</feature>
<dbReference type="InterPro" id="IPR004839">
    <property type="entry name" value="Aminotransferase_I/II_large"/>
</dbReference>
<dbReference type="AlphaFoldDB" id="A0ABD5PXH7"/>
<protein>
    <submittedName>
        <fullName evidence="3">Pyridoxal phosphate-dependent aminotransferase</fullName>
    </submittedName>
</protein>
<reference evidence="3 4" key="1">
    <citation type="journal article" date="2019" name="Int. J. Syst. Evol. Microbiol.">
        <title>The Global Catalogue of Microorganisms (GCM) 10K type strain sequencing project: providing services to taxonomists for standard genome sequencing and annotation.</title>
        <authorList>
            <consortium name="The Broad Institute Genomics Platform"/>
            <consortium name="The Broad Institute Genome Sequencing Center for Infectious Disease"/>
            <person name="Wu L."/>
            <person name="Ma J."/>
        </authorList>
    </citation>
    <scope>NUCLEOTIDE SEQUENCE [LARGE SCALE GENOMIC DNA]</scope>
    <source>
        <strain evidence="3 4">XZYJ18</strain>
    </source>
</reference>
<dbReference type="InterPro" id="IPR015424">
    <property type="entry name" value="PyrdxlP-dep_Trfase"/>
</dbReference>
<dbReference type="GO" id="GO:0008483">
    <property type="term" value="F:transaminase activity"/>
    <property type="evidence" value="ECO:0007669"/>
    <property type="project" value="UniProtKB-KW"/>
</dbReference>
<dbReference type="SUPFAM" id="SSF53383">
    <property type="entry name" value="PLP-dependent transferases"/>
    <property type="match status" value="1"/>
</dbReference>
<feature type="region of interest" description="Disordered" evidence="1">
    <location>
        <begin position="22"/>
        <end position="47"/>
    </location>
</feature>
<dbReference type="EMBL" id="JBHSHT010000001">
    <property type="protein sequence ID" value="MFC4822940.1"/>
    <property type="molecule type" value="Genomic_DNA"/>
</dbReference>
<comment type="caution">
    <text evidence="3">The sequence shown here is derived from an EMBL/GenBank/DDBJ whole genome shotgun (WGS) entry which is preliminary data.</text>
</comment>
<dbReference type="Pfam" id="PF00155">
    <property type="entry name" value="Aminotran_1_2"/>
    <property type="match status" value="1"/>
</dbReference>
<dbReference type="Proteomes" id="UP001595945">
    <property type="component" value="Unassembled WGS sequence"/>
</dbReference>
<gene>
    <name evidence="3" type="ORF">ACFO9K_01570</name>
</gene>
<accession>A0ABD5PXH7</accession>
<evidence type="ECO:0000259" key="2">
    <source>
        <dbReference type="Pfam" id="PF00155"/>
    </source>
</evidence>
<sequence length="388" mass="41638">MFPDIAYLDWIDGRPAEAEYDLGSSDLRRGPAADGSVVPPALDGTPTPDSTLKALLASIYGVDTENVLVTAGATHANALAAATALSIDEREATAEADTDGDVRTATEKQRVLVEKPGYEPLLATPEGLGATVDRFRRPDEEGYPLDPERVDAATVEDTALVTVTNRHNPSGRLASRDELATVARRVSDEGARLLVDEVYAPFDVEAGDGPFGGPTAAGLPYALVTSSLTKFLGFGDLRVGWLVGDAEFVARARSIDHHFAQVAEPSRRLARRALADADRLADESRARIRENCTALAEFVADREDLSGRVEPGCPYAFLRHESADAGADDDALSDGDEVARAAWENGVLVVPGRFFDDPERFRICACRDPETVREGLDRFGDVLDSLGE</sequence>
<dbReference type="GeneID" id="73046015"/>
<dbReference type="InterPro" id="IPR015421">
    <property type="entry name" value="PyrdxlP-dep_Trfase_major"/>
</dbReference>
<dbReference type="RefSeq" id="WP_254267554.1">
    <property type="nucleotide sequence ID" value="NZ_CP100400.1"/>
</dbReference>
<keyword evidence="3" id="KW-0808">Transferase</keyword>